<comment type="caution">
    <text evidence="1">The sequence shown here is derived from an EMBL/GenBank/DDBJ whole genome shotgun (WGS) entry which is preliminary data.</text>
</comment>
<keyword evidence="2" id="KW-1185">Reference proteome</keyword>
<name>A0A7J6B8U7_AMEME</name>
<organism evidence="1 2">
    <name type="scientific">Ameiurus melas</name>
    <name type="common">Black bullhead</name>
    <name type="synonym">Silurus melas</name>
    <dbReference type="NCBI Taxonomy" id="219545"/>
    <lineage>
        <taxon>Eukaryota</taxon>
        <taxon>Metazoa</taxon>
        <taxon>Chordata</taxon>
        <taxon>Craniata</taxon>
        <taxon>Vertebrata</taxon>
        <taxon>Euteleostomi</taxon>
        <taxon>Actinopterygii</taxon>
        <taxon>Neopterygii</taxon>
        <taxon>Teleostei</taxon>
        <taxon>Ostariophysi</taxon>
        <taxon>Siluriformes</taxon>
        <taxon>Ictaluridae</taxon>
        <taxon>Ameiurus</taxon>
    </lineage>
</organism>
<proteinExistence type="predicted"/>
<dbReference type="Proteomes" id="UP000593565">
    <property type="component" value="Unassembled WGS sequence"/>
</dbReference>
<reference evidence="1 2" key="1">
    <citation type="submission" date="2020-02" db="EMBL/GenBank/DDBJ databases">
        <title>A chromosome-scale genome assembly of the black bullhead catfish (Ameiurus melas).</title>
        <authorList>
            <person name="Wen M."/>
            <person name="Zham M."/>
            <person name="Cabau C."/>
            <person name="Klopp C."/>
            <person name="Donnadieu C."/>
            <person name="Roques C."/>
            <person name="Bouchez O."/>
            <person name="Lampietro C."/>
            <person name="Jouanno E."/>
            <person name="Herpin A."/>
            <person name="Louis A."/>
            <person name="Berthelot C."/>
            <person name="Parey E."/>
            <person name="Roest-Crollius H."/>
            <person name="Braasch I."/>
            <person name="Postlethwait J."/>
            <person name="Robinson-Rechavi M."/>
            <person name="Echchiki A."/>
            <person name="Begum T."/>
            <person name="Montfort J."/>
            <person name="Schartl M."/>
            <person name="Bobe J."/>
            <person name="Guiguen Y."/>
        </authorList>
    </citation>
    <scope>NUCLEOTIDE SEQUENCE [LARGE SCALE GENOMIC DNA]</scope>
    <source>
        <strain evidence="1">M_S1</strain>
        <tissue evidence="1">Blood</tissue>
    </source>
</reference>
<accession>A0A7J6B8U7</accession>
<protein>
    <submittedName>
        <fullName evidence="1">Uncharacterized protein</fullName>
    </submittedName>
</protein>
<dbReference type="AlphaFoldDB" id="A0A7J6B8U7"/>
<gene>
    <name evidence="1" type="ORF">AMELA_G00052880</name>
</gene>
<evidence type="ECO:0000313" key="2">
    <source>
        <dbReference type="Proteomes" id="UP000593565"/>
    </source>
</evidence>
<sequence>MSVHALKITGVLIRNTCEKPSASTGPRLWKTRVAEHYLFRLDHLPVYDHVSEKPAYLNITCFHPTICVITSTLLRFSICSRLHLWIPLTSCITV</sequence>
<evidence type="ECO:0000313" key="1">
    <source>
        <dbReference type="EMBL" id="KAF4090491.1"/>
    </source>
</evidence>
<dbReference type="EMBL" id="JAAGNN010000004">
    <property type="protein sequence ID" value="KAF4090491.1"/>
    <property type="molecule type" value="Genomic_DNA"/>
</dbReference>